<dbReference type="RefSeq" id="WP_341833907.1">
    <property type="nucleotide sequence ID" value="NZ_CP149822.1"/>
</dbReference>
<dbReference type="SUPFAM" id="SSF56601">
    <property type="entry name" value="beta-lactamase/transpeptidase-like"/>
    <property type="match status" value="1"/>
</dbReference>
<sequence length="506" mass="56630">MKRILSLVLAITFLQANAQQRAVTFMGDSLDNYVIKAMEEWQIPGTAVAVVKEGKVMLMKAYGVREKGKPEKVDTNTVFMIGSNTKAFTATALAQLQAEGKLQLDDPVRKHLPGFRLRDPWLADHAIIRDLLSHRLGFHTFQGDFMFFDSDMRSAQILEKLGLMEPPFGFRTTWGYCNAAFLAAGEIIPQATGKTWAEYLKEKFFGPLGMRNTIALSKEIPAVKNIAAAHTVFLGELKKVPYGNIDNMAPAGSIGSSVADMTHWVKALLANGQYEGREVISPDAIAETRLPHSSLGEGGAPFNRKQFNLYGLGWFTSSYEGRLIVEHTGGVNGFVTAVRLVPEENLGIIVLTNTESNNFYNDLTAELTDACLQLPFRNYTRASLDEYNAEQAQIKQALEKIKEEVADKPAMNVPLQAFTGTYEHPLYGRMNIRLERDTLMMRFEHHRNLVGKLLPWKADKFICFYNNTIYGIKETLFTAENGKVTTVTTRVSGFVENTPYVFRKVD</sequence>
<dbReference type="InterPro" id="IPR001466">
    <property type="entry name" value="Beta-lactam-related"/>
</dbReference>
<protein>
    <submittedName>
        <fullName evidence="4">Serine hydrolase</fullName>
    </submittedName>
</protein>
<dbReference type="PANTHER" id="PTHR46825:SF15">
    <property type="entry name" value="BETA-LACTAMASE-RELATED DOMAIN-CONTAINING PROTEIN"/>
    <property type="match status" value="1"/>
</dbReference>
<evidence type="ECO:0000259" key="3">
    <source>
        <dbReference type="Pfam" id="PF11954"/>
    </source>
</evidence>
<feature type="signal peptide" evidence="1">
    <location>
        <begin position="1"/>
        <end position="18"/>
    </location>
</feature>
<dbReference type="Gene3D" id="2.40.128.600">
    <property type="match status" value="1"/>
</dbReference>
<reference evidence="5" key="1">
    <citation type="submission" date="2024-03" db="EMBL/GenBank/DDBJ databases">
        <title>Chitinophaga horti sp. nov., isolated from garden soil.</title>
        <authorList>
            <person name="Lee D.S."/>
            <person name="Han D.M."/>
            <person name="Baek J.H."/>
            <person name="Choi D.G."/>
            <person name="Jeon J.H."/>
            <person name="Jeon C.O."/>
        </authorList>
    </citation>
    <scope>NUCLEOTIDE SEQUENCE [LARGE SCALE GENOMIC DNA]</scope>
    <source>
        <strain evidence="5">GPA1</strain>
    </source>
</reference>
<evidence type="ECO:0000259" key="2">
    <source>
        <dbReference type="Pfam" id="PF00144"/>
    </source>
</evidence>
<feature type="domain" description="Peptidase S12 Pab87-related C-terminal" evidence="3">
    <location>
        <begin position="413"/>
        <end position="490"/>
    </location>
</feature>
<dbReference type="EMBL" id="CP149822">
    <property type="protein sequence ID" value="WZN38896.1"/>
    <property type="molecule type" value="Genomic_DNA"/>
</dbReference>
<dbReference type="PANTHER" id="PTHR46825">
    <property type="entry name" value="D-ALANYL-D-ALANINE-CARBOXYPEPTIDASE/ENDOPEPTIDASE AMPH"/>
    <property type="match status" value="1"/>
</dbReference>
<keyword evidence="4" id="KW-0378">Hydrolase</keyword>
<feature type="domain" description="Beta-lactamase-related" evidence="2">
    <location>
        <begin position="30"/>
        <end position="366"/>
    </location>
</feature>
<evidence type="ECO:0000313" key="5">
    <source>
        <dbReference type="Proteomes" id="UP001485459"/>
    </source>
</evidence>
<dbReference type="InterPro" id="IPR012338">
    <property type="entry name" value="Beta-lactam/transpept-like"/>
</dbReference>
<gene>
    <name evidence="4" type="ORF">WJU16_12875</name>
</gene>
<proteinExistence type="predicted"/>
<evidence type="ECO:0000256" key="1">
    <source>
        <dbReference type="SAM" id="SignalP"/>
    </source>
</evidence>
<keyword evidence="1" id="KW-0732">Signal</keyword>
<name>A0ABZ2YG90_9BACT</name>
<dbReference type="Gene3D" id="3.40.710.10">
    <property type="entry name" value="DD-peptidase/beta-lactamase superfamily"/>
    <property type="match status" value="1"/>
</dbReference>
<organism evidence="4 5">
    <name type="scientific">Chitinophaga pollutisoli</name>
    <dbReference type="NCBI Taxonomy" id="3133966"/>
    <lineage>
        <taxon>Bacteria</taxon>
        <taxon>Pseudomonadati</taxon>
        <taxon>Bacteroidota</taxon>
        <taxon>Chitinophagia</taxon>
        <taxon>Chitinophagales</taxon>
        <taxon>Chitinophagaceae</taxon>
        <taxon>Chitinophaga</taxon>
    </lineage>
</organism>
<dbReference type="InterPro" id="IPR021860">
    <property type="entry name" value="Peptidase_S12_Pab87-rel_C"/>
</dbReference>
<dbReference type="Pfam" id="PF00144">
    <property type="entry name" value="Beta-lactamase"/>
    <property type="match status" value="1"/>
</dbReference>
<keyword evidence="5" id="KW-1185">Reference proteome</keyword>
<dbReference type="Proteomes" id="UP001485459">
    <property type="component" value="Chromosome"/>
</dbReference>
<evidence type="ECO:0000313" key="4">
    <source>
        <dbReference type="EMBL" id="WZN38896.1"/>
    </source>
</evidence>
<dbReference type="Pfam" id="PF11954">
    <property type="entry name" value="DUF3471"/>
    <property type="match status" value="1"/>
</dbReference>
<dbReference type="GO" id="GO:0016787">
    <property type="term" value="F:hydrolase activity"/>
    <property type="evidence" value="ECO:0007669"/>
    <property type="project" value="UniProtKB-KW"/>
</dbReference>
<accession>A0ABZ2YG90</accession>
<feature type="chain" id="PRO_5047117949" evidence="1">
    <location>
        <begin position="19"/>
        <end position="506"/>
    </location>
</feature>
<dbReference type="InterPro" id="IPR050491">
    <property type="entry name" value="AmpC-like"/>
</dbReference>